<proteinExistence type="predicted"/>
<reference evidence="1 2" key="1">
    <citation type="submission" date="2019-06" db="EMBL/GenBank/DDBJ databases">
        <title>Genome Sequence of the Brown Rot Fungal Pathogen Monilinia laxa.</title>
        <authorList>
            <person name="De Miccolis Angelini R.M."/>
            <person name="Landi L."/>
            <person name="Abate D."/>
            <person name="Pollastro S."/>
            <person name="Romanazzi G."/>
            <person name="Faretra F."/>
        </authorList>
    </citation>
    <scope>NUCLEOTIDE SEQUENCE [LARGE SCALE GENOMIC DNA]</scope>
    <source>
        <strain evidence="1 2">Mlax316</strain>
    </source>
</reference>
<evidence type="ECO:0000313" key="2">
    <source>
        <dbReference type="Proteomes" id="UP000326757"/>
    </source>
</evidence>
<gene>
    <name evidence="1" type="ORF">EYC80_010348</name>
</gene>
<sequence>MASSNPKFGIKSQPRNGDVIFDRLSGLTQAFNQPVDTSTASRSKQALPPANALISTYSTHDDLLTGTMPDVAQTTQILEHSIIAGHIDTHRGTYPPPHTNPIGFERGLAHQLDHRGFPNVSIRSRNVMDAQSFGINTSDSNLPHINQEGDDNIEPPTEVTNQCNRDTSSHYGDEYTGQHSVGYALTSHDNSISAYNYQTDEDKLNSTQIINSQVGAAISHIDVVPRYHPSYYPGMQQNGQATYGGAATVHHGLATLPGEARPQNHQMMARSMQYAPAYHDKAPDNNSMNYGNYPHGTNEEIEKHNIQWNADMQLTNGYANIGRDFAIQNQEPTYGLTRPTEAINSTVPTDIVHSSNDLSDSWSDFAQMNDMLRNDQDPGDGAIALVHSILNPTRQLLRERGLMAPISAEDMSISRYVGDHEHTDHRDRVGGSLGLPHHLNCAVWVQRIPKGIDEFNLYKELYKVVSIGPIVGAHINVAGNSFSDNAAKVVFKHPEHAGRLIHIAKTFGIKIRGKNIRIEPNRFGYREHPLSLHYQSRVVIVRVKNSPNMGLDYWLNFVKALCVVKIESTRHLEYSTAKMMVMEFRFARIAGQAQVLLQGIKNCPEFEGIVFARYVPDVVCDLHHI</sequence>
<organism evidence="1 2">
    <name type="scientific">Monilinia laxa</name>
    <name type="common">Brown rot fungus</name>
    <name type="synonym">Sclerotinia laxa</name>
    <dbReference type="NCBI Taxonomy" id="61186"/>
    <lineage>
        <taxon>Eukaryota</taxon>
        <taxon>Fungi</taxon>
        <taxon>Dikarya</taxon>
        <taxon>Ascomycota</taxon>
        <taxon>Pezizomycotina</taxon>
        <taxon>Leotiomycetes</taxon>
        <taxon>Helotiales</taxon>
        <taxon>Sclerotiniaceae</taxon>
        <taxon>Monilinia</taxon>
    </lineage>
</organism>
<name>A0A5N6JNI7_MONLA</name>
<dbReference type="CDD" id="cd00590">
    <property type="entry name" value="RRM_SF"/>
    <property type="match status" value="1"/>
</dbReference>
<protein>
    <recommendedName>
        <fullName evidence="3">RRM domain-containing protein</fullName>
    </recommendedName>
</protein>
<dbReference type="EMBL" id="VIGI01000019">
    <property type="protein sequence ID" value="KAB8290022.1"/>
    <property type="molecule type" value="Genomic_DNA"/>
</dbReference>
<dbReference type="Proteomes" id="UP000326757">
    <property type="component" value="Unassembled WGS sequence"/>
</dbReference>
<evidence type="ECO:0008006" key="3">
    <source>
        <dbReference type="Google" id="ProtNLM"/>
    </source>
</evidence>
<keyword evidence="2" id="KW-1185">Reference proteome</keyword>
<comment type="caution">
    <text evidence="1">The sequence shown here is derived from an EMBL/GenBank/DDBJ whole genome shotgun (WGS) entry which is preliminary data.</text>
</comment>
<evidence type="ECO:0000313" key="1">
    <source>
        <dbReference type="EMBL" id="KAB8290022.1"/>
    </source>
</evidence>
<dbReference type="AlphaFoldDB" id="A0A5N6JNI7"/>
<dbReference type="OrthoDB" id="3508416at2759"/>
<accession>A0A5N6JNI7</accession>